<dbReference type="EMBL" id="VSSQ01000067">
    <property type="protein sequence ID" value="MPL72679.1"/>
    <property type="molecule type" value="Genomic_DNA"/>
</dbReference>
<dbReference type="GO" id="GO:0016787">
    <property type="term" value="F:hydrolase activity"/>
    <property type="evidence" value="ECO:0007669"/>
    <property type="project" value="UniProtKB-KW"/>
</dbReference>
<comment type="caution">
    <text evidence="6">The sequence shown here is derived from an EMBL/GenBank/DDBJ whole genome shotgun (WGS) entry which is preliminary data.</text>
</comment>
<dbReference type="AlphaFoldDB" id="A0A644U199"/>
<evidence type="ECO:0000256" key="5">
    <source>
        <dbReference type="ARBA" id="ARBA00022801"/>
    </source>
</evidence>
<dbReference type="SMART" id="SM00538">
    <property type="entry name" value="POP4"/>
    <property type="match status" value="1"/>
</dbReference>
<dbReference type="GO" id="GO:0004519">
    <property type="term" value="F:endonuclease activity"/>
    <property type="evidence" value="ECO:0007669"/>
    <property type="project" value="UniProtKB-KW"/>
</dbReference>
<dbReference type="HAMAP" id="MF_00754">
    <property type="entry name" value="RNase_P_1"/>
    <property type="match status" value="1"/>
</dbReference>
<dbReference type="Gene3D" id="2.30.30.210">
    <property type="entry name" value="Ribonuclease P/MRP, subunit p29"/>
    <property type="match status" value="1"/>
</dbReference>
<keyword evidence="5" id="KW-0378">Hydrolase</keyword>
<keyword evidence="1" id="KW-0963">Cytoplasm</keyword>
<reference evidence="6" key="1">
    <citation type="submission" date="2019-08" db="EMBL/GenBank/DDBJ databases">
        <authorList>
            <person name="Kucharzyk K."/>
            <person name="Murdoch R.W."/>
            <person name="Higgins S."/>
            <person name="Loffler F."/>
        </authorList>
    </citation>
    <scope>NUCLEOTIDE SEQUENCE</scope>
</reference>
<evidence type="ECO:0000256" key="3">
    <source>
        <dbReference type="ARBA" id="ARBA00022722"/>
    </source>
</evidence>
<proteinExistence type="inferred from homology"/>
<gene>
    <name evidence="6" type="ORF">SDC9_18467</name>
</gene>
<dbReference type="Pfam" id="PF01868">
    <property type="entry name" value="RNase_P-MRP_p29"/>
    <property type="match status" value="1"/>
</dbReference>
<keyword evidence="4" id="KW-0255">Endonuclease</keyword>
<evidence type="ECO:0000256" key="1">
    <source>
        <dbReference type="ARBA" id="ARBA00022490"/>
    </source>
</evidence>
<evidence type="ECO:0000256" key="2">
    <source>
        <dbReference type="ARBA" id="ARBA00022694"/>
    </source>
</evidence>
<keyword evidence="3" id="KW-0540">Nuclease</keyword>
<sequence length="95" mass="10702">MITPQNILRHELIGLFVSVEYSPNTFEEGLSGVIVDETRNTLRIHTGNGIKCLEKQRKLLRVTLPDSVQVIIDGNALSVSPTRRVSMRVSPYRKV</sequence>
<dbReference type="GO" id="GO:0030677">
    <property type="term" value="C:ribonuclease P complex"/>
    <property type="evidence" value="ECO:0007669"/>
    <property type="project" value="InterPro"/>
</dbReference>
<dbReference type="InterPro" id="IPR023534">
    <property type="entry name" value="Rof/RNase_P-like"/>
</dbReference>
<name>A0A644U199_9ZZZZ</name>
<protein>
    <submittedName>
        <fullName evidence="6">Uncharacterized protein</fullName>
    </submittedName>
</protein>
<dbReference type="InterPro" id="IPR036980">
    <property type="entry name" value="RNase_P/MRP_Rpp29_sf"/>
</dbReference>
<dbReference type="InterPro" id="IPR002730">
    <property type="entry name" value="Rpp29/RNP1"/>
</dbReference>
<keyword evidence="2" id="KW-0819">tRNA processing</keyword>
<dbReference type="InterPro" id="IPR023538">
    <property type="entry name" value="RNP1"/>
</dbReference>
<dbReference type="GO" id="GO:0001682">
    <property type="term" value="P:tRNA 5'-leader removal"/>
    <property type="evidence" value="ECO:0007669"/>
    <property type="project" value="InterPro"/>
</dbReference>
<dbReference type="SUPFAM" id="SSF101744">
    <property type="entry name" value="Rof/RNase P subunit-like"/>
    <property type="match status" value="1"/>
</dbReference>
<evidence type="ECO:0000313" key="6">
    <source>
        <dbReference type="EMBL" id="MPL72679.1"/>
    </source>
</evidence>
<accession>A0A644U199</accession>
<evidence type="ECO:0000256" key="4">
    <source>
        <dbReference type="ARBA" id="ARBA00022759"/>
    </source>
</evidence>
<dbReference type="GO" id="GO:0003723">
    <property type="term" value="F:RNA binding"/>
    <property type="evidence" value="ECO:0007669"/>
    <property type="project" value="InterPro"/>
</dbReference>
<organism evidence="6">
    <name type="scientific">bioreactor metagenome</name>
    <dbReference type="NCBI Taxonomy" id="1076179"/>
    <lineage>
        <taxon>unclassified sequences</taxon>
        <taxon>metagenomes</taxon>
        <taxon>ecological metagenomes</taxon>
    </lineage>
</organism>